<dbReference type="EMBL" id="WVTD01000002">
    <property type="protein sequence ID" value="MYL97056.1"/>
    <property type="molecule type" value="Genomic_DNA"/>
</dbReference>
<sequence>MTRPVRLDPEAIRFGKVRGLLECLVDAVRQPEGTPAREEYIEFLLRKTDVVLAEIDGVRAGSIAA</sequence>
<gene>
    <name evidence="1" type="ORF">GR702_04620</name>
</gene>
<evidence type="ECO:0000313" key="1">
    <source>
        <dbReference type="EMBL" id="MYL97056.1"/>
    </source>
</evidence>
<accession>A0A7X4K5K9</accession>
<dbReference type="RefSeq" id="WP_160984783.1">
    <property type="nucleotide sequence ID" value="NZ_WVTD01000002.1"/>
</dbReference>
<name>A0A7X4K5K9_9SPHN</name>
<organism evidence="1 2">
    <name type="scientific">Novosphingobium silvae</name>
    <dbReference type="NCBI Taxonomy" id="2692619"/>
    <lineage>
        <taxon>Bacteria</taxon>
        <taxon>Pseudomonadati</taxon>
        <taxon>Pseudomonadota</taxon>
        <taxon>Alphaproteobacteria</taxon>
        <taxon>Sphingomonadales</taxon>
        <taxon>Sphingomonadaceae</taxon>
        <taxon>Novosphingobium</taxon>
    </lineage>
</organism>
<evidence type="ECO:0000313" key="2">
    <source>
        <dbReference type="Proteomes" id="UP000465810"/>
    </source>
</evidence>
<keyword evidence="2" id="KW-1185">Reference proteome</keyword>
<reference evidence="1 2" key="1">
    <citation type="submission" date="2019-12" db="EMBL/GenBank/DDBJ databases">
        <authorList>
            <person name="Feng G."/>
            <person name="Zhu H."/>
        </authorList>
    </citation>
    <scope>NUCLEOTIDE SEQUENCE [LARGE SCALE GENOMIC DNA]</scope>
    <source>
        <strain evidence="1 2">FGD1</strain>
    </source>
</reference>
<comment type="caution">
    <text evidence="1">The sequence shown here is derived from an EMBL/GenBank/DDBJ whole genome shotgun (WGS) entry which is preliminary data.</text>
</comment>
<protein>
    <submittedName>
        <fullName evidence="1">Uncharacterized protein</fullName>
    </submittedName>
</protein>
<dbReference type="AlphaFoldDB" id="A0A7X4K5K9"/>
<proteinExistence type="predicted"/>
<dbReference type="Proteomes" id="UP000465810">
    <property type="component" value="Unassembled WGS sequence"/>
</dbReference>